<dbReference type="Proteomes" id="UP000027195">
    <property type="component" value="Unassembled WGS sequence"/>
</dbReference>
<keyword evidence="3" id="KW-1185">Reference proteome</keyword>
<accession>A0A067LZU0</accession>
<evidence type="ECO:0000256" key="1">
    <source>
        <dbReference type="SAM" id="MobiDB-lite"/>
    </source>
</evidence>
<dbReference type="HOGENOM" id="CLU_2170670_0_0_1"/>
<gene>
    <name evidence="2" type="ORF">BOTBODRAFT_48478</name>
</gene>
<evidence type="ECO:0000313" key="3">
    <source>
        <dbReference type="Proteomes" id="UP000027195"/>
    </source>
</evidence>
<sequence>MAAVAAAVGLGAEGVGNTLHAPAVSAGNAGDRAVEVVEVVGVAGVAGARGVDGDSLAEGGTSVLGGPRGIGSGACIARRAGGRAGRVAEAASADSTGQRGACTDTTWRLG</sequence>
<feature type="region of interest" description="Disordered" evidence="1">
    <location>
        <begin position="91"/>
        <end position="110"/>
    </location>
</feature>
<dbReference type="InParanoid" id="A0A067LZU0"/>
<dbReference type="EMBL" id="KL198098">
    <property type="protein sequence ID" value="KDQ07900.1"/>
    <property type="molecule type" value="Genomic_DNA"/>
</dbReference>
<proteinExistence type="predicted"/>
<feature type="compositionally biased region" description="Polar residues" evidence="1">
    <location>
        <begin position="94"/>
        <end position="110"/>
    </location>
</feature>
<organism evidence="2 3">
    <name type="scientific">Botryobasidium botryosum (strain FD-172 SS1)</name>
    <dbReference type="NCBI Taxonomy" id="930990"/>
    <lineage>
        <taxon>Eukaryota</taxon>
        <taxon>Fungi</taxon>
        <taxon>Dikarya</taxon>
        <taxon>Basidiomycota</taxon>
        <taxon>Agaricomycotina</taxon>
        <taxon>Agaricomycetes</taxon>
        <taxon>Cantharellales</taxon>
        <taxon>Botryobasidiaceae</taxon>
        <taxon>Botryobasidium</taxon>
    </lineage>
</organism>
<dbReference type="AlphaFoldDB" id="A0A067LZU0"/>
<name>A0A067LZU0_BOTB1</name>
<protein>
    <submittedName>
        <fullName evidence="2">Uncharacterized protein</fullName>
    </submittedName>
</protein>
<evidence type="ECO:0000313" key="2">
    <source>
        <dbReference type="EMBL" id="KDQ07900.1"/>
    </source>
</evidence>
<reference evidence="3" key="1">
    <citation type="journal article" date="2014" name="Proc. Natl. Acad. Sci. U.S.A.">
        <title>Extensive sampling of basidiomycete genomes demonstrates inadequacy of the white-rot/brown-rot paradigm for wood decay fungi.</title>
        <authorList>
            <person name="Riley R."/>
            <person name="Salamov A.A."/>
            <person name="Brown D.W."/>
            <person name="Nagy L.G."/>
            <person name="Floudas D."/>
            <person name="Held B.W."/>
            <person name="Levasseur A."/>
            <person name="Lombard V."/>
            <person name="Morin E."/>
            <person name="Otillar R."/>
            <person name="Lindquist E.A."/>
            <person name="Sun H."/>
            <person name="LaButti K.M."/>
            <person name="Schmutz J."/>
            <person name="Jabbour D."/>
            <person name="Luo H."/>
            <person name="Baker S.E."/>
            <person name="Pisabarro A.G."/>
            <person name="Walton J.D."/>
            <person name="Blanchette R.A."/>
            <person name="Henrissat B."/>
            <person name="Martin F."/>
            <person name="Cullen D."/>
            <person name="Hibbett D.S."/>
            <person name="Grigoriev I.V."/>
        </authorList>
    </citation>
    <scope>NUCLEOTIDE SEQUENCE [LARGE SCALE GENOMIC DNA]</scope>
    <source>
        <strain evidence="3">FD-172 SS1</strain>
    </source>
</reference>